<dbReference type="EMBL" id="VJMH01005117">
    <property type="protein sequence ID" value="KAF0700595.1"/>
    <property type="molecule type" value="Genomic_DNA"/>
</dbReference>
<gene>
    <name evidence="2" type="primary">Aste57867_8931</name>
    <name evidence="1" type="ORF">As57867_008896</name>
    <name evidence="2" type="ORF">ASTE57867_8931</name>
</gene>
<accession>A0A485KLH3</accession>
<reference evidence="2 3" key="1">
    <citation type="submission" date="2019-03" db="EMBL/GenBank/DDBJ databases">
        <authorList>
            <person name="Gaulin E."/>
            <person name="Dumas B."/>
        </authorList>
    </citation>
    <scope>NUCLEOTIDE SEQUENCE [LARGE SCALE GENOMIC DNA]</scope>
    <source>
        <strain evidence="2">CBS 568.67</strain>
    </source>
</reference>
<evidence type="ECO:0000313" key="2">
    <source>
        <dbReference type="EMBL" id="VFT85815.1"/>
    </source>
</evidence>
<proteinExistence type="predicted"/>
<dbReference type="EMBL" id="CAADRA010005138">
    <property type="protein sequence ID" value="VFT85815.1"/>
    <property type="molecule type" value="Genomic_DNA"/>
</dbReference>
<dbReference type="AlphaFoldDB" id="A0A485KLH3"/>
<dbReference type="Proteomes" id="UP000332933">
    <property type="component" value="Unassembled WGS sequence"/>
</dbReference>
<reference evidence="1" key="2">
    <citation type="submission" date="2019-06" db="EMBL/GenBank/DDBJ databases">
        <title>Genomics analysis of Aphanomyces spp. identifies a new class of oomycete effector associated with host adaptation.</title>
        <authorList>
            <person name="Gaulin E."/>
        </authorList>
    </citation>
    <scope>NUCLEOTIDE SEQUENCE</scope>
    <source>
        <strain evidence="1">CBS 578.67</strain>
    </source>
</reference>
<organism evidence="2 3">
    <name type="scientific">Aphanomyces stellatus</name>
    <dbReference type="NCBI Taxonomy" id="120398"/>
    <lineage>
        <taxon>Eukaryota</taxon>
        <taxon>Sar</taxon>
        <taxon>Stramenopiles</taxon>
        <taxon>Oomycota</taxon>
        <taxon>Saprolegniomycetes</taxon>
        <taxon>Saprolegniales</taxon>
        <taxon>Verrucalvaceae</taxon>
        <taxon>Aphanomyces</taxon>
    </lineage>
</organism>
<evidence type="ECO:0000313" key="3">
    <source>
        <dbReference type="Proteomes" id="UP000332933"/>
    </source>
</evidence>
<name>A0A485KLH3_9STRA</name>
<evidence type="ECO:0000313" key="1">
    <source>
        <dbReference type="EMBL" id="KAF0700595.1"/>
    </source>
</evidence>
<protein>
    <submittedName>
        <fullName evidence="2">Aste57867_8931 protein</fullName>
    </submittedName>
</protein>
<sequence>MNGRKFPLQRYPDERPAVAECLSHHIQQVWSRGDCATNAVDATSDGLVIWNSAFEAQYFPVHVKATHAYVVTLDVSIGGKSVGVVEVAVLARMEQHHAREFVAAVQKGVPRHPPPWTHRRVWCSKQHGSWHVVRHDMGSLADGPTLHTHFYMLADGLPGRRHARDHAWRVVWSRNVLRRGDSQRYLDDEFAWTSDLTIDPAHGNCPGVPPTRAYSLEFRHAVPAQRVTCNDQVLAFLPLDHKEAQGWRYELTLHVVLHPGVNTSASTTVTVDFVSTPASLQQTDGRFDASVFDGLVGGMARVQDAKLLLDLQSVHAEDIPQLRQAQCTSRRILCDPSTFFDEVTQRPKMLSWKCSA</sequence>
<keyword evidence="3" id="KW-1185">Reference proteome</keyword>